<keyword evidence="2" id="KW-0732">Signal</keyword>
<sequence>MNKVTLTASLLALGIGVAGTPAVASDMQERFREEGRQLDLTGFLQSDTDARSRSFLYGSVQEHDFTVTETGTYRFESRVPAGESEDYRVDAVLLDEQGQRLAGGEALGENGGLSLEERLAPGDYVLQVQGQKFGTVSRGGNSFYVTVSGVDVEDGVSRGDGIAFTGNSREGGRSAFVRRSDAVVAVAAPKASQSTQVPETQASLNQEAPTNVEAAEPTESQKPDQAKGFEQIVADVKIRASEEVLTFEVLEAGTVAISTSTYPSGYEDTYRIELDVLDESGNVVAEGAGEGFDGDVDLQTKLSPGRYQIRVKGQKFGSAHSGVNNYELKVEQLDRQ</sequence>
<reference evidence="3 4" key="1">
    <citation type="submission" date="2018-07" db="EMBL/GenBank/DDBJ databases">
        <title>Halomonas rutogse sp. nov., isolated from Lake TangqianCo on Tibetan Plateau.</title>
        <authorList>
            <person name="Lu H."/>
            <person name="Xing P."/>
            <person name="Wu Q."/>
        </authorList>
    </citation>
    <scope>NUCLEOTIDE SEQUENCE [LARGE SCALE GENOMIC DNA]</scope>
    <source>
        <strain evidence="3 4">TQ8S</strain>
    </source>
</reference>
<evidence type="ECO:0000256" key="1">
    <source>
        <dbReference type="SAM" id="MobiDB-lite"/>
    </source>
</evidence>
<feature type="compositionally biased region" description="Polar residues" evidence="1">
    <location>
        <begin position="191"/>
        <end position="209"/>
    </location>
</feature>
<name>A0A368U5N5_9GAMM</name>
<dbReference type="Proteomes" id="UP000253204">
    <property type="component" value="Unassembled WGS sequence"/>
</dbReference>
<gene>
    <name evidence="3" type="ORF">DU506_08660</name>
</gene>
<evidence type="ECO:0000313" key="3">
    <source>
        <dbReference type="EMBL" id="RCV92325.1"/>
    </source>
</evidence>
<evidence type="ECO:0008006" key="5">
    <source>
        <dbReference type="Google" id="ProtNLM"/>
    </source>
</evidence>
<feature type="signal peptide" evidence="2">
    <location>
        <begin position="1"/>
        <end position="24"/>
    </location>
</feature>
<organism evidence="3 4">
    <name type="scientific">Vreelandella rituensis</name>
    <dbReference type="NCBI Taxonomy" id="2282306"/>
    <lineage>
        <taxon>Bacteria</taxon>
        <taxon>Pseudomonadati</taxon>
        <taxon>Pseudomonadota</taxon>
        <taxon>Gammaproteobacteria</taxon>
        <taxon>Oceanospirillales</taxon>
        <taxon>Halomonadaceae</taxon>
        <taxon>Vreelandella</taxon>
    </lineage>
</organism>
<dbReference type="EMBL" id="QPIJ01000015">
    <property type="protein sequence ID" value="RCV92325.1"/>
    <property type="molecule type" value="Genomic_DNA"/>
</dbReference>
<accession>A0A368U5N5</accession>
<feature type="region of interest" description="Disordered" evidence="1">
    <location>
        <begin position="189"/>
        <end position="224"/>
    </location>
</feature>
<dbReference type="RefSeq" id="WP_114486538.1">
    <property type="nucleotide sequence ID" value="NZ_CBCSHM010000004.1"/>
</dbReference>
<keyword evidence="4" id="KW-1185">Reference proteome</keyword>
<proteinExistence type="predicted"/>
<dbReference type="Gene3D" id="2.60.120.380">
    <property type="match status" value="1"/>
</dbReference>
<dbReference type="AlphaFoldDB" id="A0A368U5N5"/>
<evidence type="ECO:0000256" key="2">
    <source>
        <dbReference type="SAM" id="SignalP"/>
    </source>
</evidence>
<feature type="chain" id="PRO_5016587131" description="Peptidase C-terminal archaeal/bacterial domain-containing protein" evidence="2">
    <location>
        <begin position="25"/>
        <end position="336"/>
    </location>
</feature>
<dbReference type="OrthoDB" id="6181013at2"/>
<protein>
    <recommendedName>
        <fullName evidence="5">Peptidase C-terminal archaeal/bacterial domain-containing protein</fullName>
    </recommendedName>
</protein>
<evidence type="ECO:0000313" key="4">
    <source>
        <dbReference type="Proteomes" id="UP000253204"/>
    </source>
</evidence>
<comment type="caution">
    <text evidence="3">The sequence shown here is derived from an EMBL/GenBank/DDBJ whole genome shotgun (WGS) entry which is preliminary data.</text>
</comment>